<name>A0ABT9IT19_9MICC</name>
<proteinExistence type="predicted"/>
<evidence type="ECO:0000313" key="2">
    <source>
        <dbReference type="Proteomes" id="UP001232725"/>
    </source>
</evidence>
<dbReference type="Proteomes" id="UP001232725">
    <property type="component" value="Unassembled WGS sequence"/>
</dbReference>
<organism evidence="1 2">
    <name type="scientific">Arthrobacter horti</name>
    <dbReference type="NCBI Taxonomy" id="3068273"/>
    <lineage>
        <taxon>Bacteria</taxon>
        <taxon>Bacillati</taxon>
        <taxon>Actinomycetota</taxon>
        <taxon>Actinomycetes</taxon>
        <taxon>Micrococcales</taxon>
        <taxon>Micrococcaceae</taxon>
        <taxon>Arthrobacter</taxon>
    </lineage>
</organism>
<comment type="caution">
    <text evidence="1">The sequence shown here is derived from an EMBL/GenBank/DDBJ whole genome shotgun (WGS) entry which is preliminary data.</text>
</comment>
<evidence type="ECO:0000313" key="1">
    <source>
        <dbReference type="EMBL" id="MDP5228472.1"/>
    </source>
</evidence>
<gene>
    <name evidence="1" type="ORF">Q9R02_15015</name>
</gene>
<dbReference type="RefSeq" id="WP_305997518.1">
    <property type="nucleotide sequence ID" value="NZ_JAVALS010000015.1"/>
</dbReference>
<sequence>MSDILDTIKRKISEGAVSLRFRDELEPTAGHGQTFQPPTYPAEADGSRYATWVQGLTDSSGEPRFENGQRLTTLSVLVDAEASQSNRAEEALASLVDEKILSLPRLELVVNAGEVPELNYFTGQRLFTNLNTPHREQDPIFRFALVSKDVYKQLRPDEDLSELAEVEPGMVPFARTGLGRSIITTSADDFGPLLRYAAPSLVYGFWHSYSTGQSAERPRLARRYSSTIVAHDAFPVRSSSVKAALFNEGNDIHVGASAADELLFDVFAPGTKDAGKASAVGAGAIPGHLGDKGFTAQRIDWISTISVRGLLAIPLGLDTTPEQRSAVAAALMILAVSGRAHTGLFLRSGCDLARVPGTKKIEWIMRDGTVELWDLDPSPQAIQEAWDQAKAELAELGGPIIGDASDTIRLSLSPGYRKLIDDSNTPKPIFKEA</sequence>
<keyword evidence="2" id="KW-1185">Reference proteome</keyword>
<dbReference type="Pfam" id="PF09617">
    <property type="entry name" value="Cas_GSU0053"/>
    <property type="match status" value="1"/>
</dbReference>
<dbReference type="EMBL" id="JAVALS010000015">
    <property type="protein sequence ID" value="MDP5228472.1"/>
    <property type="molecule type" value="Genomic_DNA"/>
</dbReference>
<accession>A0ABT9IT19</accession>
<reference evidence="1 2" key="1">
    <citation type="submission" date="2023-08" db="EMBL/GenBank/DDBJ databases">
        <title>Arthrobacter horti sp. nov., isolated from forest soil.</title>
        <authorList>
            <person name="Park M."/>
        </authorList>
    </citation>
    <scope>NUCLEOTIDE SEQUENCE [LARGE SCALE GENOMIC DNA]</scope>
    <source>
        <strain evidence="1 2">YJM1</strain>
    </source>
</reference>
<dbReference type="InterPro" id="IPR013403">
    <property type="entry name" value="CRISPR-assoc_prot_Csb1/Cas7u"/>
</dbReference>
<protein>
    <submittedName>
        <fullName evidence="1">Type I-U CRISPR-associated protein Cas7</fullName>
    </submittedName>
</protein>